<keyword evidence="1" id="KW-0812">Transmembrane</keyword>
<organism evidence="2 3">
    <name type="scientific">Elysia chlorotica</name>
    <name type="common">Eastern emerald elysia</name>
    <name type="synonym">Sea slug</name>
    <dbReference type="NCBI Taxonomy" id="188477"/>
    <lineage>
        <taxon>Eukaryota</taxon>
        <taxon>Metazoa</taxon>
        <taxon>Spiralia</taxon>
        <taxon>Lophotrochozoa</taxon>
        <taxon>Mollusca</taxon>
        <taxon>Gastropoda</taxon>
        <taxon>Heterobranchia</taxon>
        <taxon>Euthyneura</taxon>
        <taxon>Panpulmonata</taxon>
        <taxon>Sacoglossa</taxon>
        <taxon>Placobranchoidea</taxon>
        <taxon>Plakobranchidae</taxon>
        <taxon>Elysia</taxon>
    </lineage>
</organism>
<comment type="caution">
    <text evidence="2">The sequence shown here is derived from an EMBL/GenBank/DDBJ whole genome shotgun (WGS) entry which is preliminary data.</text>
</comment>
<keyword evidence="1" id="KW-0472">Membrane</keyword>
<evidence type="ECO:0000313" key="2">
    <source>
        <dbReference type="EMBL" id="RUS83818.1"/>
    </source>
</evidence>
<accession>A0A3S0ZVC5</accession>
<proteinExistence type="predicted"/>
<feature type="transmembrane region" description="Helical" evidence="1">
    <location>
        <begin position="15"/>
        <end position="35"/>
    </location>
</feature>
<sequence>MGIFFTCMYSLKKNYVNVHIVAITIILNLCIIKYVSNVKYTAMYNVNKHIFDVLGTLAISGVRQFTYKRNICIQIIYCDEELTIFLISDTNWVNFLLTEHFLIKQEDFYKDYNDQNHTICFYFKWKKKSRLKKKLATAFTSL</sequence>
<keyword evidence="3" id="KW-1185">Reference proteome</keyword>
<dbReference type="Proteomes" id="UP000271974">
    <property type="component" value="Unassembled WGS sequence"/>
</dbReference>
<evidence type="ECO:0000256" key="1">
    <source>
        <dbReference type="SAM" id="Phobius"/>
    </source>
</evidence>
<name>A0A3S0ZVC5_ELYCH</name>
<dbReference type="AlphaFoldDB" id="A0A3S0ZVC5"/>
<reference evidence="2 3" key="1">
    <citation type="submission" date="2019-01" db="EMBL/GenBank/DDBJ databases">
        <title>A draft genome assembly of the solar-powered sea slug Elysia chlorotica.</title>
        <authorList>
            <person name="Cai H."/>
            <person name="Li Q."/>
            <person name="Fang X."/>
            <person name="Li J."/>
            <person name="Curtis N.E."/>
            <person name="Altenburger A."/>
            <person name="Shibata T."/>
            <person name="Feng M."/>
            <person name="Maeda T."/>
            <person name="Schwartz J.A."/>
            <person name="Shigenobu S."/>
            <person name="Lundholm N."/>
            <person name="Nishiyama T."/>
            <person name="Yang H."/>
            <person name="Hasebe M."/>
            <person name="Li S."/>
            <person name="Pierce S.K."/>
            <person name="Wang J."/>
        </authorList>
    </citation>
    <scope>NUCLEOTIDE SEQUENCE [LARGE SCALE GENOMIC DNA]</scope>
    <source>
        <strain evidence="2">EC2010</strain>
        <tissue evidence="2">Whole organism of an adult</tissue>
    </source>
</reference>
<protein>
    <submittedName>
        <fullName evidence="2">Uncharacterized protein</fullName>
    </submittedName>
</protein>
<keyword evidence="1" id="KW-1133">Transmembrane helix</keyword>
<gene>
    <name evidence="2" type="ORF">EGW08_008430</name>
</gene>
<evidence type="ECO:0000313" key="3">
    <source>
        <dbReference type="Proteomes" id="UP000271974"/>
    </source>
</evidence>
<dbReference type="EMBL" id="RQTK01000229">
    <property type="protein sequence ID" value="RUS83818.1"/>
    <property type="molecule type" value="Genomic_DNA"/>
</dbReference>